<dbReference type="SUPFAM" id="SSF52218">
    <property type="entry name" value="Flavoproteins"/>
    <property type="match status" value="1"/>
</dbReference>
<dbReference type="Gene3D" id="3.40.50.360">
    <property type="match status" value="1"/>
</dbReference>
<dbReference type="InterPro" id="IPR029039">
    <property type="entry name" value="Flavoprotein-like_sf"/>
</dbReference>
<dbReference type="GO" id="GO:0010181">
    <property type="term" value="F:FMN binding"/>
    <property type="evidence" value="ECO:0007669"/>
    <property type="project" value="InterPro"/>
</dbReference>
<dbReference type="InterPro" id="IPR001226">
    <property type="entry name" value="Flavodoxin_CS"/>
</dbReference>
<evidence type="ECO:0000313" key="2">
    <source>
        <dbReference type="EMBL" id="PAV06942.1"/>
    </source>
</evidence>
<dbReference type="OrthoDB" id="73155at2157"/>
<dbReference type="Proteomes" id="UP000217528">
    <property type="component" value="Unassembled WGS sequence"/>
</dbReference>
<dbReference type="PROSITE" id="PS00201">
    <property type="entry name" value="FLAVODOXIN"/>
    <property type="match status" value="1"/>
</dbReference>
<protein>
    <submittedName>
        <fullName evidence="3">Flavodoxin</fullName>
    </submittedName>
</protein>
<dbReference type="Pfam" id="PF12682">
    <property type="entry name" value="Flavodoxin_4"/>
    <property type="match status" value="1"/>
</dbReference>
<comment type="caution">
    <text evidence="2">The sequence shown here is derived from an EMBL/GenBank/DDBJ whole genome shotgun (WGS) entry which is preliminary data.</text>
</comment>
<gene>
    <name evidence="2" type="ORF">ASJ82_07470</name>
    <name evidence="3" type="ORF">MSCUN_04260</name>
</gene>
<dbReference type="PROSITE" id="PS50902">
    <property type="entry name" value="FLAVODOXIN_LIKE"/>
    <property type="match status" value="1"/>
</dbReference>
<dbReference type="AlphaFoldDB" id="A0A2A2HBZ7"/>
<reference evidence="2 4" key="2">
    <citation type="journal article" date="2017" name="BMC Genomics">
        <title>Genomic analysis of methanogenic archaea reveals a shift towards energy conservation.</title>
        <authorList>
            <person name="Gilmore S.P."/>
            <person name="Henske J.K."/>
            <person name="Sexton J.A."/>
            <person name="Solomon K.V."/>
            <person name="Seppala S."/>
            <person name="Yoo J.I."/>
            <person name="Huyett L.M."/>
            <person name="Pressman A."/>
            <person name="Cogan J.Z."/>
            <person name="Kivenson V."/>
            <person name="Peng X."/>
            <person name="Tan Y."/>
            <person name="Valentine D.L."/>
            <person name="O'Malley M.A."/>
        </authorList>
    </citation>
    <scope>NUCLEOTIDE SEQUENCE [LARGE SCALE GENOMIC DNA]</scope>
    <source>
        <strain evidence="2 4">1R-7</strain>
    </source>
</reference>
<accession>A0A2A2HBZ7</accession>
<dbReference type="EMBL" id="LMVN01000024">
    <property type="protein sequence ID" value="PAV06942.1"/>
    <property type="molecule type" value="Genomic_DNA"/>
</dbReference>
<evidence type="ECO:0000259" key="1">
    <source>
        <dbReference type="PROSITE" id="PS50902"/>
    </source>
</evidence>
<organism evidence="2 4">
    <name type="scientific">Methanosphaera cuniculi</name>
    <dbReference type="NCBI Taxonomy" id="1077256"/>
    <lineage>
        <taxon>Archaea</taxon>
        <taxon>Methanobacteriati</taxon>
        <taxon>Methanobacteriota</taxon>
        <taxon>Methanomada group</taxon>
        <taxon>Methanobacteria</taxon>
        <taxon>Methanobacteriales</taxon>
        <taxon>Methanobacteriaceae</taxon>
        <taxon>Methanosphaera</taxon>
    </lineage>
</organism>
<dbReference type="RefSeq" id="WP_095609118.1">
    <property type="nucleotide sequence ID" value="NZ_LMVN01000024.1"/>
</dbReference>
<dbReference type="EMBL" id="LWMS01000010">
    <property type="protein sequence ID" value="PWL08713.1"/>
    <property type="molecule type" value="Genomic_DNA"/>
</dbReference>
<evidence type="ECO:0000313" key="3">
    <source>
        <dbReference type="EMBL" id="PWL08713.1"/>
    </source>
</evidence>
<dbReference type="Proteomes" id="UP000246004">
    <property type="component" value="Unassembled WGS sequence"/>
</dbReference>
<name>A0A2A2HBZ7_9EURY</name>
<evidence type="ECO:0000313" key="4">
    <source>
        <dbReference type="Proteomes" id="UP000217528"/>
    </source>
</evidence>
<dbReference type="PANTHER" id="PTHR39201:SF1">
    <property type="entry name" value="FLAVODOXIN-LIKE DOMAIN-CONTAINING PROTEIN"/>
    <property type="match status" value="1"/>
</dbReference>
<reference evidence="3 5" key="1">
    <citation type="submission" date="2016-04" db="EMBL/GenBank/DDBJ databases">
        <title>Genome sequence of Methanosphaera cuniculi DSM 4103.</title>
        <authorList>
            <person name="Poehlein A."/>
            <person name="Seedorf H."/>
            <person name="Daniel R."/>
        </authorList>
    </citation>
    <scope>NUCLEOTIDE SEQUENCE [LARGE SCALE GENOMIC DNA]</scope>
    <source>
        <strain evidence="3 5">DSM 4103</strain>
    </source>
</reference>
<dbReference type="InterPro" id="IPR008254">
    <property type="entry name" value="Flavodoxin/NO_synth"/>
</dbReference>
<evidence type="ECO:0000313" key="5">
    <source>
        <dbReference type="Proteomes" id="UP000246004"/>
    </source>
</evidence>
<sequence length="158" mass="17994">MKSAVIYYSRTGKTRYVAKEIEKMTDATDMEIKDLTNRSGISAYISYAMDIFDNKITYIEPKHVDITDYDKIYIGTPVWGSNVAPAIFEIINRTDFRCKDVVTYVTFKGAGEIKALDVLNNLVRQKGGNIIKSFAISSSDVNEFTFNTRRALKNLENY</sequence>
<dbReference type="PANTHER" id="PTHR39201">
    <property type="entry name" value="EXPORTED PROTEIN-RELATED"/>
    <property type="match status" value="1"/>
</dbReference>
<proteinExistence type="predicted"/>
<feature type="domain" description="Flavodoxin-like" evidence="1">
    <location>
        <begin position="3"/>
        <end position="158"/>
    </location>
</feature>
<dbReference type="GO" id="GO:0009055">
    <property type="term" value="F:electron transfer activity"/>
    <property type="evidence" value="ECO:0007669"/>
    <property type="project" value="InterPro"/>
</dbReference>
<keyword evidence="4" id="KW-1185">Reference proteome</keyword>